<evidence type="ECO:0000256" key="1">
    <source>
        <dbReference type="ARBA" id="ARBA00004651"/>
    </source>
</evidence>
<feature type="transmembrane region" description="Helical" evidence="14">
    <location>
        <begin position="418"/>
        <end position="443"/>
    </location>
</feature>
<name>A0A2K8UFV2_9GAMM</name>
<dbReference type="PROSITE" id="PS00457">
    <property type="entry name" value="NA_SOLUT_SYMP_2"/>
    <property type="match status" value="1"/>
</dbReference>
<evidence type="ECO:0000256" key="10">
    <source>
        <dbReference type="ARBA" id="ARBA00023136"/>
    </source>
</evidence>
<evidence type="ECO:0000256" key="4">
    <source>
        <dbReference type="ARBA" id="ARBA00022475"/>
    </source>
</evidence>
<evidence type="ECO:0000256" key="5">
    <source>
        <dbReference type="ARBA" id="ARBA00022692"/>
    </source>
</evidence>
<evidence type="ECO:0000256" key="3">
    <source>
        <dbReference type="ARBA" id="ARBA00022448"/>
    </source>
</evidence>
<dbReference type="PROSITE" id="PS50283">
    <property type="entry name" value="NA_SOLUT_SYMP_3"/>
    <property type="match status" value="1"/>
</dbReference>
<dbReference type="InterPro" id="IPR038377">
    <property type="entry name" value="Na/Glc_symporter_sf"/>
</dbReference>
<evidence type="ECO:0000313" key="16">
    <source>
        <dbReference type="Proteomes" id="UP000232638"/>
    </source>
</evidence>
<dbReference type="InterPro" id="IPR018212">
    <property type="entry name" value="Na/solute_symporter_CS"/>
</dbReference>
<accession>A0A2K8UFV2</accession>
<keyword evidence="6" id="KW-0769">Symport</keyword>
<dbReference type="GO" id="GO:0005886">
    <property type="term" value="C:plasma membrane"/>
    <property type="evidence" value="ECO:0007669"/>
    <property type="project" value="UniProtKB-SubCell"/>
</dbReference>
<dbReference type="OrthoDB" id="9814523at2"/>
<feature type="transmembrane region" description="Helical" evidence="14">
    <location>
        <begin position="78"/>
        <end position="98"/>
    </location>
</feature>
<keyword evidence="11" id="KW-0739">Sodium transport</keyword>
<proteinExistence type="inferred from homology"/>
<dbReference type="PANTHER" id="PTHR48086">
    <property type="entry name" value="SODIUM/PROLINE SYMPORTER-RELATED"/>
    <property type="match status" value="1"/>
</dbReference>
<dbReference type="GO" id="GO:0005298">
    <property type="term" value="F:proline:sodium symporter activity"/>
    <property type="evidence" value="ECO:0007669"/>
    <property type="project" value="TreeGrafter"/>
</dbReference>
<keyword evidence="9" id="KW-0406">Ion transport</keyword>
<comment type="catalytic activity">
    <reaction evidence="12">
        <text>L-proline(in) + Na(+)(in) = L-proline(out) + Na(+)(out)</text>
        <dbReference type="Rhea" id="RHEA:28967"/>
        <dbReference type="ChEBI" id="CHEBI:29101"/>
        <dbReference type="ChEBI" id="CHEBI:60039"/>
    </reaction>
</comment>
<evidence type="ECO:0000313" key="15">
    <source>
        <dbReference type="EMBL" id="AUB84454.1"/>
    </source>
</evidence>
<sequence length="612" mass="65397">MAGHSAVGWVDIVVIVGYLLTTGYLGWLGYRGTRTAADFLVGGRSAHPLIMAVSYGATFISTAAIVGFGGVAGMFGMSLLWLTFLNIGVGILLAFTVLGEPTRRLGHHLGAHTFPELLGARYQSKGIQVLAGLLIFIFMPLYAAAVMTGGAVFAATEFGVDFEVALLVFALITAAYVIPGGLKAVMYTDTFQGIVMIVAMIYLLWFTYASLGGVSEAHQYLTGMADLVPAPLQAMGHQGWTTMPKFGWGAPDYDLWWTVITAIILGVGIGVLAQPQLAVRFMTVRSRRELDRAVPIGAVFILLMTGTPFAVGSLSNAWFAQHGPILKGQVVKEIDPAKSHALVGLMKESSPGRWEPVINPKTKQPAMAPMVVSGHESAQDAQGAPLDLVSGRAPSVVYAKGEVDQIIPAFITTALPRWFGLVFFLCLLAAAMSTLSSQFHTIGTAAGRDLYERITGRHGSEPSVLVMRIAIMLGLLMSVTISYNVREEYVIARFTAIFFGLCAATFLPAFVGGLYSRRVTRVGALASMIVGLGVSLFWLLLVKSKEAAAIGLVQQVTGGKTSILIDYPNWPMVDPVVVALPLALLTLILVSAFTKPADAGHLDRCFPRTPDL</sequence>
<dbReference type="RefSeq" id="WP_100922107.1">
    <property type="nucleotide sequence ID" value="NZ_CP020370.1"/>
</dbReference>
<feature type="transmembrane region" description="Helical" evidence="14">
    <location>
        <begin position="194"/>
        <end position="214"/>
    </location>
</feature>
<evidence type="ECO:0000256" key="7">
    <source>
        <dbReference type="ARBA" id="ARBA00022989"/>
    </source>
</evidence>
<organism evidence="15 16">
    <name type="scientific">Candidatus Thiodictyon syntrophicum</name>
    <dbReference type="NCBI Taxonomy" id="1166950"/>
    <lineage>
        <taxon>Bacteria</taxon>
        <taxon>Pseudomonadati</taxon>
        <taxon>Pseudomonadota</taxon>
        <taxon>Gammaproteobacteria</taxon>
        <taxon>Chromatiales</taxon>
        <taxon>Chromatiaceae</taxon>
        <taxon>Thiodictyon</taxon>
    </lineage>
</organism>
<dbReference type="InterPro" id="IPR050277">
    <property type="entry name" value="Sodium:Solute_Symporter"/>
</dbReference>
<dbReference type="GO" id="GO:0015193">
    <property type="term" value="F:L-proline transmembrane transporter activity"/>
    <property type="evidence" value="ECO:0007669"/>
    <property type="project" value="TreeGrafter"/>
</dbReference>
<feature type="transmembrane region" description="Helical" evidence="14">
    <location>
        <begin position="293"/>
        <end position="311"/>
    </location>
</feature>
<keyword evidence="7 14" id="KW-1133">Transmembrane helix</keyword>
<evidence type="ECO:0000256" key="12">
    <source>
        <dbReference type="ARBA" id="ARBA00033708"/>
    </source>
</evidence>
<dbReference type="CDD" id="cd10322">
    <property type="entry name" value="SLC5sbd"/>
    <property type="match status" value="1"/>
</dbReference>
<dbReference type="KEGG" id="tsy:THSYN_28285"/>
<evidence type="ECO:0000256" key="8">
    <source>
        <dbReference type="ARBA" id="ARBA00023053"/>
    </source>
</evidence>
<dbReference type="AlphaFoldDB" id="A0A2K8UFV2"/>
<dbReference type="Proteomes" id="UP000232638">
    <property type="component" value="Chromosome"/>
</dbReference>
<feature type="transmembrane region" description="Helical" evidence="14">
    <location>
        <begin position="129"/>
        <end position="152"/>
    </location>
</feature>
<feature type="transmembrane region" description="Helical" evidence="14">
    <location>
        <begin position="6"/>
        <end position="28"/>
    </location>
</feature>
<keyword evidence="5 14" id="KW-0812">Transmembrane</keyword>
<feature type="transmembrane region" description="Helical" evidence="14">
    <location>
        <begin position="49"/>
        <end position="72"/>
    </location>
</feature>
<feature type="transmembrane region" description="Helical" evidence="14">
    <location>
        <begin position="576"/>
        <end position="594"/>
    </location>
</feature>
<dbReference type="Gene3D" id="1.20.1730.10">
    <property type="entry name" value="Sodium/glucose cotransporter"/>
    <property type="match status" value="1"/>
</dbReference>
<keyword evidence="10 14" id="KW-0472">Membrane</keyword>
<feature type="transmembrane region" description="Helical" evidence="14">
    <location>
        <begin position="255"/>
        <end position="273"/>
    </location>
</feature>
<evidence type="ECO:0000256" key="13">
    <source>
        <dbReference type="RuleBase" id="RU362091"/>
    </source>
</evidence>
<keyword evidence="8" id="KW-0915">Sodium</keyword>
<protein>
    <submittedName>
        <fullName evidence="15">Sodium:solute symporter</fullName>
    </submittedName>
</protein>
<keyword evidence="4" id="KW-1003">Cell membrane</keyword>
<dbReference type="EMBL" id="CP020370">
    <property type="protein sequence ID" value="AUB84454.1"/>
    <property type="molecule type" value="Genomic_DNA"/>
</dbReference>
<keyword evidence="16" id="KW-1185">Reference proteome</keyword>
<feature type="transmembrane region" description="Helical" evidence="14">
    <location>
        <begin position="522"/>
        <end position="541"/>
    </location>
</feature>
<comment type="subcellular location">
    <subcellularLocation>
        <location evidence="1">Cell membrane</location>
        <topology evidence="1">Multi-pass membrane protein</topology>
    </subcellularLocation>
</comment>
<evidence type="ECO:0000256" key="14">
    <source>
        <dbReference type="SAM" id="Phobius"/>
    </source>
</evidence>
<comment type="similarity">
    <text evidence="2 13">Belongs to the sodium:solute symporter (SSF) (TC 2.A.21) family.</text>
</comment>
<dbReference type="PANTHER" id="PTHR48086:SF3">
    <property type="entry name" value="SODIUM_PROLINE SYMPORTER"/>
    <property type="match status" value="1"/>
</dbReference>
<dbReference type="GO" id="GO:0015824">
    <property type="term" value="P:proline transport"/>
    <property type="evidence" value="ECO:0007669"/>
    <property type="project" value="TreeGrafter"/>
</dbReference>
<dbReference type="Pfam" id="PF00474">
    <property type="entry name" value="SSF"/>
    <property type="match status" value="2"/>
</dbReference>
<evidence type="ECO:0000256" key="2">
    <source>
        <dbReference type="ARBA" id="ARBA00006434"/>
    </source>
</evidence>
<dbReference type="InterPro" id="IPR001734">
    <property type="entry name" value="Na/solute_symporter"/>
</dbReference>
<feature type="transmembrane region" description="Helical" evidence="14">
    <location>
        <begin position="164"/>
        <end position="182"/>
    </location>
</feature>
<evidence type="ECO:0000256" key="6">
    <source>
        <dbReference type="ARBA" id="ARBA00022847"/>
    </source>
</evidence>
<feature type="transmembrane region" description="Helical" evidence="14">
    <location>
        <begin position="491"/>
        <end position="515"/>
    </location>
</feature>
<gene>
    <name evidence="15" type="ORF">THSYN_28285</name>
</gene>
<evidence type="ECO:0000256" key="9">
    <source>
        <dbReference type="ARBA" id="ARBA00023065"/>
    </source>
</evidence>
<keyword evidence="3" id="KW-0813">Transport</keyword>
<evidence type="ECO:0000256" key="11">
    <source>
        <dbReference type="ARBA" id="ARBA00023201"/>
    </source>
</evidence>
<feature type="transmembrane region" description="Helical" evidence="14">
    <location>
        <begin position="464"/>
        <end position="485"/>
    </location>
</feature>
<reference evidence="15 16" key="1">
    <citation type="submission" date="2017-03" db="EMBL/GenBank/DDBJ databases">
        <title>Complete genome sequence of Candidatus 'Thiodictyon syntrophicum' sp. nov. strain Cad16T, a photolithoautotroph purple sulfur bacterium isolated from an alpine meromictic lake.</title>
        <authorList>
            <person name="Luedin S.M."/>
            <person name="Pothier J.F."/>
            <person name="Danza F."/>
            <person name="Storelli N."/>
            <person name="Wittwer M."/>
            <person name="Tonolla M."/>
        </authorList>
    </citation>
    <scope>NUCLEOTIDE SEQUENCE [LARGE SCALE GENOMIC DNA]</scope>
    <source>
        <strain evidence="15 16">Cad16T</strain>
    </source>
</reference>